<evidence type="ECO:0000256" key="3">
    <source>
        <dbReference type="ARBA" id="ARBA00023054"/>
    </source>
</evidence>
<dbReference type="PANTHER" id="PTHR15109:SF4">
    <property type="entry name" value="FAM193 C-TERMINAL DOMAIN-CONTAINING PROTEIN"/>
    <property type="match status" value="1"/>
</dbReference>
<feature type="region of interest" description="Disordered" evidence="4">
    <location>
        <begin position="460"/>
        <end position="493"/>
    </location>
</feature>
<dbReference type="EMBL" id="GBGD01000241">
    <property type="protein sequence ID" value="JAC88648.1"/>
    <property type="molecule type" value="mRNA"/>
</dbReference>
<evidence type="ECO:0000259" key="5">
    <source>
        <dbReference type="Pfam" id="PF15914"/>
    </source>
</evidence>
<name>A0A069DX39_9HEMI</name>
<dbReference type="InterPro" id="IPR029717">
    <property type="entry name" value="FAM193"/>
</dbReference>
<feature type="compositionally biased region" description="Low complexity" evidence="4">
    <location>
        <begin position="590"/>
        <end position="606"/>
    </location>
</feature>
<feature type="region of interest" description="Disordered" evidence="4">
    <location>
        <begin position="557"/>
        <end position="618"/>
    </location>
</feature>
<dbReference type="Pfam" id="PF15914">
    <property type="entry name" value="FAM193_C"/>
    <property type="match status" value="1"/>
</dbReference>
<feature type="region of interest" description="Disordered" evidence="4">
    <location>
        <begin position="826"/>
        <end position="857"/>
    </location>
</feature>
<feature type="compositionally biased region" description="Polar residues" evidence="4">
    <location>
        <begin position="678"/>
        <end position="691"/>
    </location>
</feature>
<proteinExistence type="evidence at transcript level"/>
<accession>A0A069DX39</accession>
<evidence type="ECO:0000313" key="6">
    <source>
        <dbReference type="EMBL" id="JAC88648.1"/>
    </source>
</evidence>
<feature type="compositionally biased region" description="Low complexity" evidence="4">
    <location>
        <begin position="970"/>
        <end position="989"/>
    </location>
</feature>
<comment type="similarity">
    <text evidence="1">Belongs to the FAM193 family.</text>
</comment>
<feature type="compositionally biased region" description="Low complexity" evidence="4">
    <location>
        <begin position="719"/>
        <end position="733"/>
    </location>
</feature>
<sequence length="1083" mass="123520">ELKMIQSYWLELRQYIRIVYRLSMKGSLKSIDDDYLAYMKDIVARLCEVCNPHQLYQRLEAQVREFVVEVKVRLLQLMDRLADNPQLPRLFISGMLDRYNKMMNAANEISPVLRQLEVDHLSKFNLTWKVLNQRLFQTSIYTDLFFQNSVPLFITQLSSEENKMLVREFLSFDDEITLVEGMWTDVEARINQYTQNQATNLAKQRFLKDEWHEFKALRRTRDKLCHKLTSTSEKLSDTNFRTSDNKVTETITESQITENVVEMNNHVDGRLAGECDSNEQNLIQESCECHVCQDATSHTPVEYMDHVLPLPAPRGGFHLYRHIHGTGDGSVDKATQKDQEVINSLNEFIRLSDEQLYQSSVTSRNTKDKGTDTGSQVHHSHCNKHSDTIKRIPCVEQEDENSLMLNGNEDSHSDVSQSDPRHCDCCYCEVFGHGLPAAAPMSRNYQEMRERLRLLLNKKKSKCKSSTTNSNHPQQIPQKKQQIPVNTTETEGDTRALEDLIEYIEGTEVKCRNEKKAAKKARQKEKKRILLIRKKNEEEERARMIEEMERRKREEEAAALREKEEREAALLRASQSKSGKKKSNKKRTVSNNGRGTNSSSINNSINKTEQPPPGPQMVTIKRVMEPHNSEPTVTITLRGATPNQDRVLYTLLNGQVCKMKDIDNSMRNGKPSGGKVANNGNDQTSHNQPTGKKSKKKDTPNNNNNNHNHNHNNNHHHNNNNNNNNNNSNNNLNTIPPNLPGSMRTLSQGVTFTPTLPLCKGMQLPQANQIPSPTEGSVKIQPGKGLTNPTSIQINNAINSLARPHSFSIDDIKLPPGITITKVDPMASRHNKQPNRENEEETLKKIASSAKLKTPPSEVIVVATNKLKDLTQNRGFESDSGPETPSSKNKKKNRKRDMPSSVIEMGEHSPYPGLEIEPITLAPHSRQNQSPNDIVSRMSVLTISPYGDTKEPTVTTIKVPHPDLELRQVRNQVQQQQQLHQQQLHQQQQTSQLAVEHNKKRKKKNKKSHPNSSMNPDEWNLLDSVFAPKDIDLNDGEIDDAERELEAFKRFCLQSVPPKRKEKVHLNIKDIILKKKTTTITCS</sequence>
<feature type="compositionally biased region" description="Basic and acidic residues" evidence="4">
    <location>
        <begin position="557"/>
        <end position="569"/>
    </location>
</feature>
<feature type="compositionally biased region" description="Basic residues" evidence="4">
    <location>
        <begin position="998"/>
        <end position="1009"/>
    </location>
</feature>
<reference evidence="6" key="1">
    <citation type="journal article" date="2015" name="J. Med. Entomol.">
        <title>A Deep Insight Into the Sialotranscriptome of the Chagas Disease Vector, Panstrongylus megistus (Hemiptera: Heteroptera).</title>
        <authorList>
            <person name="Ribeiro J.M."/>
            <person name="Schwarz A."/>
            <person name="Francischetti I.M."/>
        </authorList>
    </citation>
    <scope>NUCLEOTIDE SEQUENCE</scope>
    <source>
        <tissue evidence="6">Salivary glands</tissue>
    </source>
</reference>
<evidence type="ECO:0000256" key="2">
    <source>
        <dbReference type="ARBA" id="ARBA00022553"/>
    </source>
</evidence>
<dbReference type="AlphaFoldDB" id="A0A069DX39"/>
<feature type="compositionally biased region" description="Basic and acidic residues" evidence="4">
    <location>
        <begin position="834"/>
        <end position="844"/>
    </location>
</feature>
<dbReference type="PANTHER" id="PTHR15109">
    <property type="entry name" value="AGAP004327-PA"/>
    <property type="match status" value="1"/>
</dbReference>
<feature type="region of interest" description="Disordered" evidence="4">
    <location>
        <begin position="360"/>
        <end position="384"/>
    </location>
</feature>
<feature type="non-terminal residue" evidence="6">
    <location>
        <position position="1"/>
    </location>
</feature>
<feature type="region of interest" description="Disordered" evidence="4">
    <location>
        <begin position="871"/>
        <end position="915"/>
    </location>
</feature>
<feature type="compositionally biased region" description="Polar residues" evidence="4">
    <location>
        <begin position="872"/>
        <end position="885"/>
    </location>
</feature>
<dbReference type="InterPro" id="IPR031802">
    <property type="entry name" value="FAM193_C"/>
</dbReference>
<feature type="region of interest" description="Disordered" evidence="4">
    <location>
        <begin position="662"/>
        <end position="745"/>
    </location>
</feature>
<protein>
    <recommendedName>
        <fullName evidence="5">FAM193 C-terminal domain-containing protein</fullName>
    </recommendedName>
</protein>
<feature type="compositionally biased region" description="Low complexity" evidence="4">
    <location>
        <begin position="464"/>
        <end position="484"/>
    </location>
</feature>
<keyword evidence="3" id="KW-0175">Coiled coil</keyword>
<evidence type="ECO:0000256" key="1">
    <source>
        <dbReference type="ARBA" id="ARBA00009689"/>
    </source>
</evidence>
<feature type="compositionally biased region" description="Basic residues" evidence="4">
    <location>
        <begin position="708"/>
        <end position="718"/>
    </location>
</feature>
<feature type="compositionally biased region" description="Basic residues" evidence="4">
    <location>
        <begin position="578"/>
        <end position="588"/>
    </location>
</feature>
<keyword evidence="2" id="KW-0597">Phosphoprotein</keyword>
<organism evidence="6">
    <name type="scientific">Panstrongylus megistus</name>
    <dbReference type="NCBI Taxonomy" id="65343"/>
    <lineage>
        <taxon>Eukaryota</taxon>
        <taxon>Metazoa</taxon>
        <taxon>Ecdysozoa</taxon>
        <taxon>Arthropoda</taxon>
        <taxon>Hexapoda</taxon>
        <taxon>Insecta</taxon>
        <taxon>Pterygota</taxon>
        <taxon>Neoptera</taxon>
        <taxon>Paraneoptera</taxon>
        <taxon>Hemiptera</taxon>
        <taxon>Heteroptera</taxon>
        <taxon>Panheteroptera</taxon>
        <taxon>Cimicomorpha</taxon>
        <taxon>Reduviidae</taxon>
        <taxon>Triatominae</taxon>
        <taxon>Panstrongylus</taxon>
    </lineage>
</organism>
<feature type="region of interest" description="Disordered" evidence="4">
    <location>
        <begin position="970"/>
        <end position="1019"/>
    </location>
</feature>
<evidence type="ECO:0000256" key="4">
    <source>
        <dbReference type="SAM" id="MobiDB-lite"/>
    </source>
</evidence>
<feature type="domain" description="FAM193 C-terminal" evidence="5">
    <location>
        <begin position="1023"/>
        <end position="1078"/>
    </location>
</feature>